<gene>
    <name evidence="17" type="ORF">BE15_20940</name>
</gene>
<evidence type="ECO:0000259" key="16">
    <source>
        <dbReference type="PROSITE" id="PS50123"/>
    </source>
</evidence>
<feature type="compositionally biased region" description="Basic and acidic residues" evidence="11">
    <location>
        <begin position="1"/>
        <end position="11"/>
    </location>
</feature>
<dbReference type="EMBL" id="JEMA01000985">
    <property type="protein sequence ID" value="KYF63591.1"/>
    <property type="molecule type" value="Genomic_DNA"/>
</dbReference>
<evidence type="ECO:0000256" key="3">
    <source>
        <dbReference type="ARBA" id="ARBA00022553"/>
    </source>
</evidence>
<dbReference type="PANTHER" id="PTHR24422:SF27">
    <property type="entry name" value="PROTEIN-GLUTAMATE O-METHYLTRANSFERASE"/>
    <property type="match status" value="1"/>
</dbReference>
<dbReference type="InterPro" id="IPR022642">
    <property type="entry name" value="CheR_C"/>
</dbReference>
<dbReference type="InterPro" id="IPR029063">
    <property type="entry name" value="SAM-dependent_MTases_sf"/>
</dbReference>
<evidence type="ECO:0000256" key="8">
    <source>
        <dbReference type="PROSITE-ProRule" id="PRU00050"/>
    </source>
</evidence>
<evidence type="ECO:0000256" key="4">
    <source>
        <dbReference type="ARBA" id="ARBA00022603"/>
    </source>
</evidence>
<dbReference type="Pfam" id="PF00512">
    <property type="entry name" value="HisKA"/>
    <property type="match status" value="1"/>
</dbReference>
<dbReference type="SMART" id="SM00448">
    <property type="entry name" value="REC"/>
    <property type="match status" value="1"/>
</dbReference>
<dbReference type="InterPro" id="IPR011006">
    <property type="entry name" value="CheY-like_superfamily"/>
</dbReference>
<keyword evidence="3 9" id="KW-0597">Phosphoprotein</keyword>
<dbReference type="GO" id="GO:0000156">
    <property type="term" value="F:phosphorelay response regulator activity"/>
    <property type="evidence" value="ECO:0007669"/>
    <property type="project" value="InterPro"/>
</dbReference>
<evidence type="ECO:0000256" key="5">
    <source>
        <dbReference type="ARBA" id="ARBA00022679"/>
    </source>
</evidence>
<dbReference type="InterPro" id="IPR000673">
    <property type="entry name" value="Sig_transdc_resp-reg_Me-estase"/>
</dbReference>
<dbReference type="InterPro" id="IPR013656">
    <property type="entry name" value="PAS_4"/>
</dbReference>
<feature type="domain" description="PAC" evidence="14">
    <location>
        <begin position="918"/>
        <end position="973"/>
    </location>
</feature>
<protein>
    <submittedName>
        <fullName evidence="17">Uncharacterized protein</fullName>
    </submittedName>
</protein>
<feature type="active site" evidence="8">
    <location>
        <position position="59"/>
    </location>
</feature>
<feature type="domain" description="Response regulatory" evidence="13">
    <location>
        <begin position="1227"/>
        <end position="1343"/>
    </location>
</feature>
<evidence type="ECO:0000256" key="10">
    <source>
        <dbReference type="SAM" id="Coils"/>
    </source>
</evidence>
<comment type="catalytic activity">
    <reaction evidence="2">
        <text>L-glutamyl-[protein] + S-adenosyl-L-methionine = [protein]-L-glutamate 5-O-methyl ester + S-adenosyl-L-homocysteine</text>
        <dbReference type="Rhea" id="RHEA:24452"/>
        <dbReference type="Rhea" id="RHEA-COMP:10208"/>
        <dbReference type="Rhea" id="RHEA-COMP:10311"/>
        <dbReference type="ChEBI" id="CHEBI:29973"/>
        <dbReference type="ChEBI" id="CHEBI:57856"/>
        <dbReference type="ChEBI" id="CHEBI:59789"/>
        <dbReference type="ChEBI" id="CHEBI:82795"/>
        <dbReference type="EC" id="2.1.1.80"/>
    </reaction>
</comment>
<dbReference type="SUPFAM" id="SSF47757">
    <property type="entry name" value="Chemotaxis receptor methyltransferase CheR, N-terminal domain"/>
    <property type="match status" value="1"/>
</dbReference>
<dbReference type="CDD" id="cd00075">
    <property type="entry name" value="HATPase"/>
    <property type="match status" value="1"/>
</dbReference>
<dbReference type="Pfam" id="PF03705">
    <property type="entry name" value="CheR_N"/>
    <property type="match status" value="1"/>
</dbReference>
<dbReference type="InterPro" id="IPR000700">
    <property type="entry name" value="PAS-assoc_C"/>
</dbReference>
<dbReference type="Pfam" id="PF01739">
    <property type="entry name" value="CheR"/>
    <property type="match status" value="1"/>
</dbReference>
<dbReference type="PANTHER" id="PTHR24422">
    <property type="entry name" value="CHEMOTAXIS PROTEIN METHYLTRANSFERASE"/>
    <property type="match status" value="1"/>
</dbReference>
<dbReference type="Pfam" id="PF13596">
    <property type="entry name" value="PAS_10"/>
    <property type="match status" value="1"/>
</dbReference>
<evidence type="ECO:0000313" key="18">
    <source>
        <dbReference type="Proteomes" id="UP000075260"/>
    </source>
</evidence>
<comment type="caution">
    <text evidence="17">The sequence shown here is derived from an EMBL/GenBank/DDBJ whole genome shotgun (WGS) entry which is preliminary data.</text>
</comment>
<dbReference type="InterPro" id="IPR035909">
    <property type="entry name" value="CheB_C"/>
</dbReference>
<dbReference type="Gene3D" id="1.10.155.10">
    <property type="entry name" value="Chemotaxis receptor methyltransferase CheR, N-terminal domain"/>
    <property type="match status" value="1"/>
</dbReference>
<dbReference type="PROSITE" id="PS50122">
    <property type="entry name" value="CHEB"/>
    <property type="match status" value="1"/>
</dbReference>
<dbReference type="PROSITE" id="PS50113">
    <property type="entry name" value="PAC"/>
    <property type="match status" value="1"/>
</dbReference>
<dbReference type="SMART" id="SM00091">
    <property type="entry name" value="PAS"/>
    <property type="match status" value="2"/>
</dbReference>
<evidence type="ECO:0000259" key="14">
    <source>
        <dbReference type="PROSITE" id="PS50113"/>
    </source>
</evidence>
<dbReference type="FunFam" id="3.30.565.10:FF:000006">
    <property type="entry name" value="Sensor histidine kinase WalK"/>
    <property type="match status" value="1"/>
</dbReference>
<accession>A0A150Q6K2</accession>
<dbReference type="PROSITE" id="PS50109">
    <property type="entry name" value="HIS_KIN"/>
    <property type="match status" value="1"/>
</dbReference>
<dbReference type="OrthoDB" id="9786165at2"/>
<dbReference type="GO" id="GO:0008983">
    <property type="term" value="F:protein-glutamate O-methyltransferase activity"/>
    <property type="evidence" value="ECO:0007669"/>
    <property type="project" value="UniProtKB-EC"/>
</dbReference>
<dbReference type="GO" id="GO:0000155">
    <property type="term" value="F:phosphorelay sensor kinase activity"/>
    <property type="evidence" value="ECO:0007669"/>
    <property type="project" value="InterPro"/>
</dbReference>
<evidence type="ECO:0000256" key="1">
    <source>
        <dbReference type="ARBA" id="ARBA00000085"/>
    </source>
</evidence>
<feature type="active site" evidence="8">
    <location>
        <position position="151"/>
    </location>
</feature>
<dbReference type="InterPro" id="IPR036097">
    <property type="entry name" value="HisK_dim/P_sf"/>
</dbReference>
<feature type="domain" description="CheR-type methyltransferase" evidence="16">
    <location>
        <begin position="212"/>
        <end position="485"/>
    </location>
</feature>
<evidence type="ECO:0000256" key="7">
    <source>
        <dbReference type="ARBA" id="ARBA00022777"/>
    </source>
</evidence>
<dbReference type="CDD" id="cd16434">
    <property type="entry name" value="CheB-CheR_fusion"/>
    <property type="match status" value="1"/>
</dbReference>
<dbReference type="SMART" id="SM00138">
    <property type="entry name" value="MeTrc"/>
    <property type="match status" value="1"/>
</dbReference>
<feature type="active site" evidence="8">
    <location>
        <position position="32"/>
    </location>
</feature>
<dbReference type="InterPro" id="IPR000780">
    <property type="entry name" value="CheR_MeTrfase"/>
</dbReference>
<dbReference type="Proteomes" id="UP000075260">
    <property type="component" value="Unassembled WGS sequence"/>
</dbReference>
<dbReference type="Gene3D" id="1.10.287.130">
    <property type="match status" value="1"/>
</dbReference>
<feature type="region of interest" description="Disordered" evidence="11">
    <location>
        <begin position="1"/>
        <end position="20"/>
    </location>
</feature>
<dbReference type="Pfam" id="PF01339">
    <property type="entry name" value="CheB_methylest"/>
    <property type="match status" value="1"/>
</dbReference>
<dbReference type="CDD" id="cd00130">
    <property type="entry name" value="PAS"/>
    <property type="match status" value="1"/>
</dbReference>
<keyword evidence="7" id="KW-0418">Kinase</keyword>
<keyword evidence="5" id="KW-0808">Transferase</keyword>
<dbReference type="PROSITE" id="PS50110">
    <property type="entry name" value="RESPONSE_REGULATORY"/>
    <property type="match status" value="1"/>
</dbReference>
<dbReference type="SUPFAM" id="SSF55785">
    <property type="entry name" value="PYP-like sensor domain (PAS domain)"/>
    <property type="match status" value="2"/>
</dbReference>
<proteinExistence type="predicted"/>
<dbReference type="InterPro" id="IPR003594">
    <property type="entry name" value="HATPase_dom"/>
</dbReference>
<dbReference type="Gene3D" id="3.40.50.150">
    <property type="entry name" value="Vaccinia Virus protein VP39"/>
    <property type="match status" value="1"/>
</dbReference>
<dbReference type="Gene3D" id="3.40.50.2300">
    <property type="match status" value="1"/>
</dbReference>
<dbReference type="InterPro" id="IPR001789">
    <property type="entry name" value="Sig_transdc_resp-reg_receiver"/>
</dbReference>
<keyword evidence="10" id="KW-0175">Coiled coil</keyword>
<evidence type="ECO:0000256" key="9">
    <source>
        <dbReference type="PROSITE-ProRule" id="PRU00169"/>
    </source>
</evidence>
<keyword evidence="8" id="KW-0145">Chemotaxis</keyword>
<dbReference type="GO" id="GO:0008984">
    <property type="term" value="F:protein-glutamate methylesterase activity"/>
    <property type="evidence" value="ECO:0007669"/>
    <property type="project" value="InterPro"/>
</dbReference>
<dbReference type="InterPro" id="IPR005467">
    <property type="entry name" value="His_kinase_dom"/>
</dbReference>
<feature type="modified residue" description="4-aspartylphosphate" evidence="9">
    <location>
        <position position="1276"/>
    </location>
</feature>
<dbReference type="GO" id="GO:0006935">
    <property type="term" value="P:chemotaxis"/>
    <property type="evidence" value="ECO:0007669"/>
    <property type="project" value="UniProtKB-UniRule"/>
</dbReference>
<evidence type="ECO:0000259" key="12">
    <source>
        <dbReference type="PROSITE" id="PS50109"/>
    </source>
</evidence>
<dbReference type="InterPro" id="IPR036804">
    <property type="entry name" value="CheR_N_sf"/>
</dbReference>
<dbReference type="PRINTS" id="PR00996">
    <property type="entry name" value="CHERMTFRASE"/>
</dbReference>
<dbReference type="GO" id="GO:0032259">
    <property type="term" value="P:methylation"/>
    <property type="evidence" value="ECO:0007669"/>
    <property type="project" value="UniProtKB-KW"/>
</dbReference>
<evidence type="ECO:0000256" key="11">
    <source>
        <dbReference type="SAM" id="MobiDB-lite"/>
    </source>
</evidence>
<organism evidence="17 18">
    <name type="scientific">Sorangium cellulosum</name>
    <name type="common">Polyangium cellulosum</name>
    <dbReference type="NCBI Taxonomy" id="56"/>
    <lineage>
        <taxon>Bacteria</taxon>
        <taxon>Pseudomonadati</taxon>
        <taxon>Myxococcota</taxon>
        <taxon>Polyangia</taxon>
        <taxon>Polyangiales</taxon>
        <taxon>Polyangiaceae</taxon>
        <taxon>Sorangium</taxon>
    </lineage>
</organism>
<dbReference type="Pfam" id="PF08448">
    <property type="entry name" value="PAS_4"/>
    <property type="match status" value="1"/>
</dbReference>
<reference evidence="17 18" key="1">
    <citation type="submission" date="2014-02" db="EMBL/GenBank/DDBJ databases">
        <title>The small core and large imbalanced accessory genome model reveals a collaborative survival strategy of Sorangium cellulosum strains in nature.</title>
        <authorList>
            <person name="Han K."/>
            <person name="Peng R."/>
            <person name="Blom J."/>
            <person name="Li Y.-Z."/>
        </authorList>
    </citation>
    <scope>NUCLEOTIDE SEQUENCE [LARGE SCALE GENOMIC DNA]</scope>
    <source>
        <strain evidence="17 18">So0008-312</strain>
    </source>
</reference>
<dbReference type="InterPro" id="IPR022641">
    <property type="entry name" value="CheR_N"/>
</dbReference>
<evidence type="ECO:0000313" key="17">
    <source>
        <dbReference type="EMBL" id="KYF63591.1"/>
    </source>
</evidence>
<name>A0A150Q6K2_SORCE</name>
<keyword evidence="8" id="KW-0378">Hydrolase</keyword>
<keyword evidence="6" id="KW-0949">S-adenosyl-L-methionine</keyword>
<dbReference type="InterPro" id="IPR050903">
    <property type="entry name" value="Bact_Chemotaxis_MeTrfase"/>
</dbReference>
<feature type="coiled-coil region" evidence="10">
    <location>
        <begin position="664"/>
        <end position="733"/>
    </location>
</feature>
<dbReference type="SUPFAM" id="SSF52738">
    <property type="entry name" value="Methylesterase CheB, C-terminal domain"/>
    <property type="match status" value="1"/>
</dbReference>
<dbReference type="RefSeq" id="WP_061612082.1">
    <property type="nucleotide sequence ID" value="NZ_JEMA01000985.1"/>
</dbReference>
<dbReference type="SMART" id="SM00387">
    <property type="entry name" value="HATPase_c"/>
    <property type="match status" value="1"/>
</dbReference>
<feature type="domain" description="CheB-type methylesterase" evidence="15">
    <location>
        <begin position="20"/>
        <end position="209"/>
    </location>
</feature>
<dbReference type="InterPro" id="IPR035965">
    <property type="entry name" value="PAS-like_dom_sf"/>
</dbReference>
<evidence type="ECO:0000256" key="6">
    <source>
        <dbReference type="ARBA" id="ARBA00022691"/>
    </source>
</evidence>
<dbReference type="Gene3D" id="3.30.450.20">
    <property type="entry name" value="PAS domain"/>
    <property type="match status" value="2"/>
</dbReference>
<dbReference type="Pfam" id="PF02518">
    <property type="entry name" value="HATPase_c"/>
    <property type="match status" value="1"/>
</dbReference>
<evidence type="ECO:0000256" key="2">
    <source>
        <dbReference type="ARBA" id="ARBA00001541"/>
    </source>
</evidence>
<dbReference type="SUPFAM" id="SSF53335">
    <property type="entry name" value="S-adenosyl-L-methionine-dependent methyltransferases"/>
    <property type="match status" value="1"/>
</dbReference>
<evidence type="ECO:0000259" key="13">
    <source>
        <dbReference type="PROSITE" id="PS50110"/>
    </source>
</evidence>
<dbReference type="SUPFAM" id="SSF52172">
    <property type="entry name" value="CheY-like"/>
    <property type="match status" value="1"/>
</dbReference>
<dbReference type="Pfam" id="PF00072">
    <property type="entry name" value="Response_reg"/>
    <property type="match status" value="1"/>
</dbReference>
<dbReference type="CDD" id="cd00082">
    <property type="entry name" value="HisKA"/>
    <property type="match status" value="1"/>
</dbReference>
<dbReference type="InterPro" id="IPR000014">
    <property type="entry name" value="PAS"/>
</dbReference>
<dbReference type="SMART" id="SM00388">
    <property type="entry name" value="HisKA"/>
    <property type="match status" value="1"/>
</dbReference>
<keyword evidence="4" id="KW-0489">Methyltransferase</keyword>
<dbReference type="SUPFAM" id="SSF55874">
    <property type="entry name" value="ATPase domain of HSP90 chaperone/DNA topoisomerase II/histidine kinase"/>
    <property type="match status" value="1"/>
</dbReference>
<dbReference type="NCBIfam" id="TIGR00229">
    <property type="entry name" value="sensory_box"/>
    <property type="match status" value="1"/>
</dbReference>
<dbReference type="Gene3D" id="3.40.50.180">
    <property type="entry name" value="Methylesterase CheB, C-terminal domain"/>
    <property type="match status" value="1"/>
</dbReference>
<dbReference type="InterPro" id="IPR036890">
    <property type="entry name" value="HATPase_C_sf"/>
</dbReference>
<dbReference type="InterPro" id="IPR003661">
    <property type="entry name" value="HisK_dim/P_dom"/>
</dbReference>
<dbReference type="SUPFAM" id="SSF47384">
    <property type="entry name" value="Homodimeric domain of signal transducing histidine kinase"/>
    <property type="match status" value="1"/>
</dbReference>
<sequence>MPTEREMRDATNARPRAAPPAAGPYVVGIGASAGGLEALEHFFNNLPKESGMAFVVVQHLSPDFRSLMDEILGRRTELPIHLVEDGMLVEPDHVYLIPPKKEMIISGGHLLLSERDPDQELTLPIDVFFRSLAQDCGTRAVAVVLSGGGSDGSRGIRAVHEAGGLVVVQDVDSAQFDGMPKTARDAGVADCVLPPQDMPRVLLEHVRSEGRRPERHVAGVDQAMTGVYQMLEEQFGIDFTHYKPSTITRRIERRIQLAHTDDLDQYIRRLKSESTELDVLYRDLLIGVTRFFRNEEAFGILEEEVLPALLREGPRDAPFRVWVAGCATGEEVYSLAILLHELTSRSGQRPFKIFATDVHHGSLELATRGIYEEEAVGNVSPERLERYFIRRGRSYQIVPDLRQAVVFAHHNVIKDAPFTRVDFISCRNMLIYLQPAAQQKVLSLFHFALNRGGVVLLGPSETPGHLAHDFEVVNKQWRIYRKYSDRRMQVDPRFQPASPKGQGAPRSGITAPVARHPVTHLLGTYDALLDEFMPPSLLVNDAGELVHAFGGASRFLKVKDGRQGLNAFEMLDCDLKMMLTGGLQRALKEPSAIVFKGVRAEGGVYKVTIRRVESRRGTLPHVLITFDAIEGAPRRAAMPEKEINLDDVSREQLSALEAELVYTRQSLQATTEQLEASNEELQAANEELLASNEELQSTNEELQSVNEELYSVNAEYQRKIADLTELGNDMENLLSSTDIGTIFLDKELKIRKFTPQIAESFNLLLQDVGRPIETFTYAVDHPELTEDLRRVLATGERVERELRDRHNRSFFLRILPYRAKGTVAGVVLTLIDVSGLKAAEDALFHERYLLNSLLLSVPDAIYFKDARGRFIRTNHAMAERLGLSDPREAAGKTGFELPGHQAALAVHQQDEVVLRTGEAQHYKLEKRLRQDGGVEWDLVTRLPLMDAARHIVGIIGIFRSVTEQKRSEEQIKDAVRRRDEFLAMLSHELRNPLGAIVHATALLKEDSAASNGASGVDEKVLQILERQSAQMARLLDDLLEASRVTQNKIELRKRVLDLGSVVKDATDAAKNLMDRRGVRFSAVVDPEPIWVEGDPARLQQVQVNLLNNAAKYTPRGGHVTLEARRVDGHAVIRVRDDGVGIPKEMLDTVFELFVQSSRTLDRSAGGLGLGLTLVRGLVEKHGGTVSARSDGEGKGSEFEVRLPITQRAYEKETASGSLLRRFPKGSRVVVVEDNADGREALCALLTRAGFECHSTDHGISGIELMDAVRPHIAIVDIGLPGIDGLEFARRVREKRQHDDVYLIALTGYGQQNDREKARGAGFDEHLVKPVDLATLKRLLADGEPAAGERCA</sequence>
<comment type="catalytic activity">
    <reaction evidence="1">
        <text>ATP + protein L-histidine = ADP + protein N-phospho-L-histidine.</text>
        <dbReference type="EC" id="2.7.13.3"/>
    </reaction>
</comment>
<feature type="domain" description="Histidine kinase" evidence="12">
    <location>
        <begin position="984"/>
        <end position="1206"/>
    </location>
</feature>
<dbReference type="GO" id="GO:0005737">
    <property type="term" value="C:cytoplasm"/>
    <property type="evidence" value="ECO:0007669"/>
    <property type="project" value="InterPro"/>
</dbReference>
<dbReference type="Gene3D" id="3.30.565.10">
    <property type="entry name" value="Histidine kinase-like ATPase, C-terminal domain"/>
    <property type="match status" value="1"/>
</dbReference>
<dbReference type="PROSITE" id="PS50123">
    <property type="entry name" value="CHER"/>
    <property type="match status" value="1"/>
</dbReference>
<evidence type="ECO:0000259" key="15">
    <source>
        <dbReference type="PROSITE" id="PS50122"/>
    </source>
</evidence>